<dbReference type="Proteomes" id="UP000807025">
    <property type="component" value="Unassembled WGS sequence"/>
</dbReference>
<protein>
    <recommendedName>
        <fullName evidence="5">Alpha-type protein kinase domain-containing protein</fullName>
    </recommendedName>
</protein>
<evidence type="ECO:0000256" key="2">
    <source>
        <dbReference type="ARBA" id="ARBA00022679"/>
    </source>
</evidence>
<dbReference type="OrthoDB" id="301415at2759"/>
<accession>A0A9P5ZNS3</accession>
<evidence type="ECO:0000256" key="4">
    <source>
        <dbReference type="SAM" id="MobiDB-lite"/>
    </source>
</evidence>
<feature type="region of interest" description="Disordered" evidence="4">
    <location>
        <begin position="432"/>
        <end position="454"/>
    </location>
</feature>
<evidence type="ECO:0000313" key="7">
    <source>
        <dbReference type="Proteomes" id="UP000807025"/>
    </source>
</evidence>
<dbReference type="GO" id="GO:0004674">
    <property type="term" value="F:protein serine/threonine kinase activity"/>
    <property type="evidence" value="ECO:0007669"/>
    <property type="project" value="UniProtKB-KW"/>
</dbReference>
<evidence type="ECO:0000256" key="3">
    <source>
        <dbReference type="ARBA" id="ARBA00022777"/>
    </source>
</evidence>
<evidence type="ECO:0000313" key="6">
    <source>
        <dbReference type="EMBL" id="KAF9490760.1"/>
    </source>
</evidence>
<dbReference type="InterPro" id="IPR011009">
    <property type="entry name" value="Kinase-like_dom_sf"/>
</dbReference>
<dbReference type="AlphaFoldDB" id="A0A9P5ZNS3"/>
<keyword evidence="3" id="KW-0418">Kinase</keyword>
<keyword evidence="7" id="KW-1185">Reference proteome</keyword>
<feature type="compositionally biased region" description="Basic and acidic residues" evidence="4">
    <location>
        <begin position="445"/>
        <end position="454"/>
    </location>
</feature>
<dbReference type="InterPro" id="IPR004166">
    <property type="entry name" value="a-kinase_dom"/>
</dbReference>
<reference evidence="6" key="1">
    <citation type="submission" date="2020-11" db="EMBL/GenBank/DDBJ databases">
        <authorList>
            <consortium name="DOE Joint Genome Institute"/>
            <person name="Ahrendt S."/>
            <person name="Riley R."/>
            <person name="Andreopoulos W."/>
            <person name="Labutti K."/>
            <person name="Pangilinan J."/>
            <person name="Ruiz-Duenas F.J."/>
            <person name="Barrasa J.M."/>
            <person name="Sanchez-Garcia M."/>
            <person name="Camarero S."/>
            <person name="Miyauchi S."/>
            <person name="Serrano A."/>
            <person name="Linde D."/>
            <person name="Babiker R."/>
            <person name="Drula E."/>
            <person name="Ayuso-Fernandez I."/>
            <person name="Pacheco R."/>
            <person name="Padilla G."/>
            <person name="Ferreira P."/>
            <person name="Barriuso J."/>
            <person name="Kellner H."/>
            <person name="Castanera R."/>
            <person name="Alfaro M."/>
            <person name="Ramirez L."/>
            <person name="Pisabarro A.G."/>
            <person name="Kuo A."/>
            <person name="Tritt A."/>
            <person name="Lipzen A."/>
            <person name="He G."/>
            <person name="Yan M."/>
            <person name="Ng V."/>
            <person name="Cullen D."/>
            <person name="Martin F."/>
            <person name="Rosso M.-N."/>
            <person name="Henrissat B."/>
            <person name="Hibbett D."/>
            <person name="Martinez A.T."/>
            <person name="Grigoriev I.V."/>
        </authorList>
    </citation>
    <scope>NUCLEOTIDE SEQUENCE</scope>
    <source>
        <strain evidence="6">ATCC 90797</strain>
    </source>
</reference>
<dbReference type="Gene3D" id="3.20.200.10">
    <property type="entry name" value="MHCK/EF2 kinase"/>
    <property type="match status" value="1"/>
</dbReference>
<name>A0A9P5ZNS3_PLEER</name>
<evidence type="ECO:0000259" key="5">
    <source>
        <dbReference type="PROSITE" id="PS51158"/>
    </source>
</evidence>
<feature type="domain" description="Alpha-type protein kinase" evidence="5">
    <location>
        <begin position="167"/>
        <end position="413"/>
    </location>
</feature>
<organism evidence="6 7">
    <name type="scientific">Pleurotus eryngii</name>
    <name type="common">Boletus of the steppes</name>
    <dbReference type="NCBI Taxonomy" id="5323"/>
    <lineage>
        <taxon>Eukaryota</taxon>
        <taxon>Fungi</taxon>
        <taxon>Dikarya</taxon>
        <taxon>Basidiomycota</taxon>
        <taxon>Agaricomycotina</taxon>
        <taxon>Agaricomycetes</taxon>
        <taxon>Agaricomycetidae</taxon>
        <taxon>Agaricales</taxon>
        <taxon>Pleurotineae</taxon>
        <taxon>Pleurotaceae</taxon>
        <taxon>Pleurotus</taxon>
    </lineage>
</organism>
<feature type="region of interest" description="Disordered" evidence="4">
    <location>
        <begin position="107"/>
        <end position="131"/>
    </location>
</feature>
<dbReference type="CDD" id="cd04515">
    <property type="entry name" value="Alpha_kinase"/>
    <property type="match status" value="1"/>
</dbReference>
<comment type="caution">
    <text evidence="6">The sequence shown here is derived from an EMBL/GenBank/DDBJ whole genome shotgun (WGS) entry which is preliminary data.</text>
</comment>
<keyword evidence="1" id="KW-0723">Serine/threonine-protein kinase</keyword>
<evidence type="ECO:0000256" key="1">
    <source>
        <dbReference type="ARBA" id="ARBA00022527"/>
    </source>
</evidence>
<proteinExistence type="predicted"/>
<dbReference type="PROSITE" id="PS51158">
    <property type="entry name" value="ALPHA_KINASE"/>
    <property type="match status" value="1"/>
</dbReference>
<sequence length="454" mass="50650">MFTIQYELHMSTTPKSVDSSFSKRCVVRDSLNGLREGILKDLNAHWVDDDALTIRQWYNKNAKAEMRSAYIAIPTGMGKATKGTSFAVEIFVDMDLYLVRTREEEESELQTVGQKRKASGTRGASKRAKSLTSHAPLESCFDNGSTINSLPLVKPATTIYFTRIICTVDANTSAPSLSEADTVEAGLLERDELEVASGSEGRTKKLYGIIIEGQQYVAKKLVNAGEGLVEGGVPVATALKCLTTDIVCLMRLRSFMDQFYARAREYGAEVANLRVSDGFLIKVFETKPNNAEVNRPSVQAVYLVEPRRASTVAFKFTGTMSISSNRDKRTQTVLAFIHYVLQITACKYMFADMQGSLEILADQQQSVMVLFDPMTHTPEKLLGLGDHGLAGIQKFIEFHQCSTICRRLQLCRNERLASTCKHLQRGQATVRDNPYIDQEDELEYDQNHGSDKEE</sequence>
<gene>
    <name evidence="6" type="ORF">BDN71DRAFT_1434476</name>
</gene>
<dbReference type="Pfam" id="PF02816">
    <property type="entry name" value="Alpha_kinase"/>
    <property type="match status" value="1"/>
</dbReference>
<keyword evidence="2" id="KW-0808">Transferase</keyword>
<feature type="compositionally biased region" description="Basic residues" evidence="4">
    <location>
        <begin position="114"/>
        <end position="129"/>
    </location>
</feature>
<dbReference type="EMBL" id="MU154634">
    <property type="protein sequence ID" value="KAF9490760.1"/>
    <property type="molecule type" value="Genomic_DNA"/>
</dbReference>
<dbReference type="SUPFAM" id="SSF56112">
    <property type="entry name" value="Protein kinase-like (PK-like)"/>
    <property type="match status" value="1"/>
</dbReference>
<dbReference type="GO" id="GO:0005524">
    <property type="term" value="F:ATP binding"/>
    <property type="evidence" value="ECO:0007669"/>
    <property type="project" value="InterPro"/>
</dbReference>